<feature type="transmembrane region" description="Helical" evidence="9">
    <location>
        <begin position="398"/>
        <end position="419"/>
    </location>
</feature>
<proteinExistence type="inferred from homology"/>
<feature type="region of interest" description="Disordered" evidence="8">
    <location>
        <begin position="426"/>
        <end position="448"/>
    </location>
</feature>
<keyword evidence="5 9" id="KW-1133">Transmembrane helix</keyword>
<keyword evidence="12" id="KW-1185">Reference proteome</keyword>
<evidence type="ECO:0000256" key="8">
    <source>
        <dbReference type="SAM" id="MobiDB-lite"/>
    </source>
</evidence>
<feature type="transmembrane region" description="Helical" evidence="9">
    <location>
        <begin position="272"/>
        <end position="290"/>
    </location>
</feature>
<dbReference type="EMBL" id="BAAAZN010000012">
    <property type="protein sequence ID" value="GAA3563013.1"/>
    <property type="molecule type" value="Genomic_DNA"/>
</dbReference>
<comment type="similarity">
    <text evidence="2">Belongs to the CPA3 antiporters (TC 2.A.63) subunit D family.</text>
</comment>
<dbReference type="PANTHER" id="PTHR42703">
    <property type="entry name" value="NADH DEHYDROGENASE"/>
    <property type="match status" value="1"/>
</dbReference>
<keyword evidence="3" id="KW-1003">Cell membrane</keyword>
<keyword evidence="4 7" id="KW-0812">Transmembrane</keyword>
<sequence>MLPVLLVAVPLVAACLLLGFGPVLPRVAADAFATGAGVVITVLAATLVAQTRHERVLTWLGNHHPDGTRSTGIVLAADSLNATLAMLAALLTVCALVYSWRYFEAVEARYHAMVLLFLTGMLGFLLTGDLFTMFVFFELMGGVAYALTGYRVEEADSVQGAFNFGVVNSLGAYFTLMGIGLLYARTGQLGLAQLGVALDGQSDALTTGAFVLICTGLLVKAAAVPFHFWLADAHAVAPAPVCVLFSGVMVELGLYGVLRVRSIVFPSAPDRVLLVLGVVTAVLGAVLCLTQRHLKRMLAYSTIAHTGLFLCGLTAPGAQAGAGFVLSVLGHAGAKCALFLLVGVLLNRWGSVDERELAGRGSRLEGAVFTVAALGLAGLPPFGSTLGQDVADDSSPEWHAVLAVLVSAVTAGAVLRAGLRVHFGLGRTPHPDRDDKSTGRGEEPETAQRIQRTPATMLTAAGLLLALALATGTVPWLRDAAAVAGAQAVDRLGYLHAVLPVAPAGPVPSIAEVEWTGAGLLHAIVTVVLALAVAAAGLWPPRHTSPIVRAGVHALHRAHSGHVGDYVAWLLVGVTVLAGLAWT</sequence>
<comment type="subcellular location">
    <subcellularLocation>
        <location evidence="1">Cell membrane</location>
        <topology evidence="1">Multi-pass membrane protein</topology>
    </subcellularLocation>
    <subcellularLocation>
        <location evidence="7">Membrane</location>
        <topology evidence="7">Multi-pass membrane protein</topology>
    </subcellularLocation>
</comment>
<evidence type="ECO:0000256" key="6">
    <source>
        <dbReference type="ARBA" id="ARBA00023136"/>
    </source>
</evidence>
<evidence type="ECO:0000256" key="2">
    <source>
        <dbReference type="ARBA" id="ARBA00005346"/>
    </source>
</evidence>
<evidence type="ECO:0000256" key="9">
    <source>
        <dbReference type="SAM" id="Phobius"/>
    </source>
</evidence>
<feature type="transmembrane region" description="Helical" evidence="9">
    <location>
        <begin position="31"/>
        <end position="51"/>
    </location>
</feature>
<evidence type="ECO:0000256" key="7">
    <source>
        <dbReference type="RuleBase" id="RU000320"/>
    </source>
</evidence>
<feature type="transmembrane region" description="Helical" evidence="9">
    <location>
        <begin position="367"/>
        <end position="386"/>
    </location>
</feature>
<feature type="transmembrane region" description="Helical" evidence="9">
    <location>
        <begin position="110"/>
        <end position="127"/>
    </location>
</feature>
<accession>A0ABP6X855</accession>
<feature type="domain" description="NADH:quinone oxidoreductase/Mrp antiporter transmembrane" evidence="10">
    <location>
        <begin position="128"/>
        <end position="410"/>
    </location>
</feature>
<gene>
    <name evidence="11" type="ORF">GCM10022222_53480</name>
</gene>
<feature type="transmembrane region" description="Helical" evidence="9">
    <location>
        <begin position="162"/>
        <end position="184"/>
    </location>
</feature>
<dbReference type="PANTHER" id="PTHR42703:SF1">
    <property type="entry name" value="NA(+)_H(+) ANTIPORTER SUBUNIT D1"/>
    <property type="match status" value="1"/>
</dbReference>
<dbReference type="PRINTS" id="PR01434">
    <property type="entry name" value="NADHDHGNASE5"/>
</dbReference>
<dbReference type="Pfam" id="PF00361">
    <property type="entry name" value="Proton_antipo_M"/>
    <property type="match status" value="1"/>
</dbReference>
<feature type="transmembrane region" description="Helical" evidence="9">
    <location>
        <begin position="204"/>
        <end position="223"/>
    </location>
</feature>
<feature type="transmembrane region" description="Helical" evidence="9">
    <location>
        <begin position="457"/>
        <end position="477"/>
    </location>
</feature>
<feature type="transmembrane region" description="Helical" evidence="9">
    <location>
        <begin position="235"/>
        <end position="257"/>
    </location>
</feature>
<comment type="caution">
    <text evidence="11">The sequence shown here is derived from an EMBL/GenBank/DDBJ whole genome shotgun (WGS) entry which is preliminary data.</text>
</comment>
<feature type="transmembrane region" description="Helical" evidence="9">
    <location>
        <begin position="6"/>
        <end position="24"/>
    </location>
</feature>
<feature type="transmembrane region" description="Helical" evidence="9">
    <location>
        <begin position="563"/>
        <end position="582"/>
    </location>
</feature>
<feature type="transmembrane region" description="Helical" evidence="9">
    <location>
        <begin position="519"/>
        <end position="539"/>
    </location>
</feature>
<dbReference type="Proteomes" id="UP001500689">
    <property type="component" value="Unassembled WGS sequence"/>
</dbReference>
<name>A0ABP6X855_9PSEU</name>
<dbReference type="InterPro" id="IPR001750">
    <property type="entry name" value="ND/Mrp_TM"/>
</dbReference>
<protein>
    <recommendedName>
        <fullName evidence="10">NADH:quinone oxidoreductase/Mrp antiporter transmembrane domain-containing protein</fullName>
    </recommendedName>
</protein>
<reference evidence="12" key="1">
    <citation type="journal article" date="2019" name="Int. J. Syst. Evol. Microbiol.">
        <title>The Global Catalogue of Microorganisms (GCM) 10K type strain sequencing project: providing services to taxonomists for standard genome sequencing and annotation.</title>
        <authorList>
            <consortium name="The Broad Institute Genomics Platform"/>
            <consortium name="The Broad Institute Genome Sequencing Center for Infectious Disease"/>
            <person name="Wu L."/>
            <person name="Ma J."/>
        </authorList>
    </citation>
    <scope>NUCLEOTIDE SEQUENCE [LARGE SCALE GENOMIC DNA]</scope>
    <source>
        <strain evidence="12">JCM 16898</strain>
    </source>
</reference>
<feature type="transmembrane region" description="Helical" evidence="9">
    <location>
        <begin position="324"/>
        <end position="346"/>
    </location>
</feature>
<evidence type="ECO:0000259" key="10">
    <source>
        <dbReference type="Pfam" id="PF00361"/>
    </source>
</evidence>
<evidence type="ECO:0000313" key="11">
    <source>
        <dbReference type="EMBL" id="GAA3563013.1"/>
    </source>
</evidence>
<evidence type="ECO:0000313" key="12">
    <source>
        <dbReference type="Proteomes" id="UP001500689"/>
    </source>
</evidence>
<feature type="compositionally biased region" description="Basic and acidic residues" evidence="8">
    <location>
        <begin position="429"/>
        <end position="443"/>
    </location>
</feature>
<evidence type="ECO:0000256" key="4">
    <source>
        <dbReference type="ARBA" id="ARBA00022692"/>
    </source>
</evidence>
<evidence type="ECO:0000256" key="3">
    <source>
        <dbReference type="ARBA" id="ARBA00022475"/>
    </source>
</evidence>
<evidence type="ECO:0000256" key="5">
    <source>
        <dbReference type="ARBA" id="ARBA00022989"/>
    </source>
</evidence>
<feature type="transmembrane region" description="Helical" evidence="9">
    <location>
        <begin position="71"/>
        <end position="98"/>
    </location>
</feature>
<keyword evidence="6 9" id="KW-0472">Membrane</keyword>
<organism evidence="11 12">
    <name type="scientific">Amycolatopsis ultiminotia</name>
    <dbReference type="NCBI Taxonomy" id="543629"/>
    <lineage>
        <taxon>Bacteria</taxon>
        <taxon>Bacillati</taxon>
        <taxon>Actinomycetota</taxon>
        <taxon>Actinomycetes</taxon>
        <taxon>Pseudonocardiales</taxon>
        <taxon>Pseudonocardiaceae</taxon>
        <taxon>Amycolatopsis</taxon>
    </lineage>
</organism>
<dbReference type="InterPro" id="IPR050586">
    <property type="entry name" value="CPA3_Na-H_Antiporter_D"/>
</dbReference>
<evidence type="ECO:0000256" key="1">
    <source>
        <dbReference type="ARBA" id="ARBA00004651"/>
    </source>
</evidence>